<keyword evidence="4" id="KW-0547">Nucleotide-binding</keyword>
<comment type="caution">
    <text evidence="8">The sequence shown here is derived from an EMBL/GenBank/DDBJ whole genome shotgun (WGS) entry which is preliminary data.</text>
</comment>
<evidence type="ECO:0000256" key="6">
    <source>
        <dbReference type="ARBA" id="ARBA00022840"/>
    </source>
</evidence>
<keyword evidence="3" id="KW-0808">Transferase</keyword>
<dbReference type="AlphaFoldDB" id="A0AAW2LFK4"/>
<evidence type="ECO:0000256" key="5">
    <source>
        <dbReference type="ARBA" id="ARBA00022777"/>
    </source>
</evidence>
<keyword evidence="6" id="KW-0067">ATP-binding</keyword>
<evidence type="ECO:0000259" key="7">
    <source>
        <dbReference type="PROSITE" id="PS50011"/>
    </source>
</evidence>
<dbReference type="Gene3D" id="1.10.510.10">
    <property type="entry name" value="Transferase(Phosphotransferase) domain 1"/>
    <property type="match status" value="1"/>
</dbReference>
<evidence type="ECO:0000256" key="4">
    <source>
        <dbReference type="ARBA" id="ARBA00022741"/>
    </source>
</evidence>
<dbReference type="Pfam" id="PF00069">
    <property type="entry name" value="Pkinase"/>
    <property type="match status" value="1"/>
</dbReference>
<dbReference type="SMART" id="SM00220">
    <property type="entry name" value="S_TKc"/>
    <property type="match status" value="1"/>
</dbReference>
<dbReference type="GO" id="GO:0005634">
    <property type="term" value="C:nucleus"/>
    <property type="evidence" value="ECO:0007669"/>
    <property type="project" value="TreeGrafter"/>
</dbReference>
<evidence type="ECO:0000256" key="3">
    <source>
        <dbReference type="ARBA" id="ARBA00022679"/>
    </source>
</evidence>
<name>A0AAW2LFK4_SESRA</name>
<dbReference type="PANTHER" id="PTHR24056:SF107">
    <property type="entry name" value="CYCLIN-DEPENDENT KINASE 11A-RELATED"/>
    <property type="match status" value="1"/>
</dbReference>
<dbReference type="FunFam" id="1.10.510.10:FF:000624">
    <property type="entry name" value="Mitogen-activated protein kinase"/>
    <property type="match status" value="1"/>
</dbReference>
<reference evidence="8" key="1">
    <citation type="submission" date="2020-06" db="EMBL/GenBank/DDBJ databases">
        <authorList>
            <person name="Li T."/>
            <person name="Hu X."/>
            <person name="Zhang T."/>
            <person name="Song X."/>
            <person name="Zhang H."/>
            <person name="Dai N."/>
            <person name="Sheng W."/>
            <person name="Hou X."/>
            <person name="Wei L."/>
        </authorList>
    </citation>
    <scope>NUCLEOTIDE SEQUENCE</scope>
    <source>
        <strain evidence="8">G02</strain>
        <tissue evidence="8">Leaf</tissue>
    </source>
</reference>
<evidence type="ECO:0000256" key="1">
    <source>
        <dbReference type="ARBA" id="ARBA00006485"/>
    </source>
</evidence>
<dbReference type="PROSITE" id="PS50011">
    <property type="entry name" value="PROTEIN_KINASE_DOM"/>
    <property type="match status" value="1"/>
</dbReference>
<keyword evidence="2" id="KW-0723">Serine/threonine-protein kinase</keyword>
<evidence type="ECO:0000313" key="8">
    <source>
        <dbReference type="EMBL" id="KAL0316526.1"/>
    </source>
</evidence>
<keyword evidence="5 8" id="KW-0418">Kinase</keyword>
<gene>
    <name evidence="8" type="ORF">Sradi_5530800</name>
</gene>
<organism evidence="8">
    <name type="scientific">Sesamum radiatum</name>
    <name type="common">Black benniseed</name>
    <dbReference type="NCBI Taxonomy" id="300843"/>
    <lineage>
        <taxon>Eukaryota</taxon>
        <taxon>Viridiplantae</taxon>
        <taxon>Streptophyta</taxon>
        <taxon>Embryophyta</taxon>
        <taxon>Tracheophyta</taxon>
        <taxon>Spermatophyta</taxon>
        <taxon>Magnoliopsida</taxon>
        <taxon>eudicotyledons</taxon>
        <taxon>Gunneridae</taxon>
        <taxon>Pentapetalae</taxon>
        <taxon>asterids</taxon>
        <taxon>lamiids</taxon>
        <taxon>Lamiales</taxon>
        <taxon>Pedaliaceae</taxon>
        <taxon>Sesamum</taxon>
    </lineage>
</organism>
<evidence type="ECO:0000256" key="2">
    <source>
        <dbReference type="ARBA" id="ARBA00022527"/>
    </source>
</evidence>
<dbReference type="EMBL" id="JACGWJ010000025">
    <property type="protein sequence ID" value="KAL0316526.1"/>
    <property type="molecule type" value="Genomic_DNA"/>
</dbReference>
<dbReference type="GO" id="GO:0007346">
    <property type="term" value="P:regulation of mitotic cell cycle"/>
    <property type="evidence" value="ECO:0007669"/>
    <property type="project" value="TreeGrafter"/>
</dbReference>
<dbReference type="SUPFAM" id="SSF56112">
    <property type="entry name" value="Protein kinase-like (PK-like)"/>
    <property type="match status" value="1"/>
</dbReference>
<dbReference type="GO" id="GO:0005524">
    <property type="term" value="F:ATP binding"/>
    <property type="evidence" value="ECO:0007669"/>
    <property type="project" value="UniProtKB-KW"/>
</dbReference>
<dbReference type="GO" id="GO:0004674">
    <property type="term" value="F:protein serine/threonine kinase activity"/>
    <property type="evidence" value="ECO:0007669"/>
    <property type="project" value="UniProtKB-KW"/>
</dbReference>
<dbReference type="Gene3D" id="3.30.200.20">
    <property type="entry name" value="Phosphorylase Kinase, domain 1"/>
    <property type="match status" value="1"/>
</dbReference>
<dbReference type="PANTHER" id="PTHR24056">
    <property type="entry name" value="CELL DIVISION PROTEIN KINASE"/>
    <property type="match status" value="1"/>
</dbReference>
<protein>
    <submittedName>
        <fullName evidence="8">Cyclin-dependent kinase G-2</fullName>
    </submittedName>
</protein>
<sequence>MSTLREIDINLKSLPQHPSIMESKEVIVDNWDRLFVVMEHVEINLERLMAIRRQPMHPNEVKCMMKQLFDGIKFLHENGVMHRDLKPSNILINKKGEVKIRDFGLSHQFKSESGSYNSRVVTLWYRALEILAGVETYSTKIDMWSIGCIMAELLLKEVLFKWRCDLV</sequence>
<dbReference type="InterPro" id="IPR050108">
    <property type="entry name" value="CDK"/>
</dbReference>
<proteinExistence type="inferred from homology"/>
<dbReference type="InterPro" id="IPR008271">
    <property type="entry name" value="Ser/Thr_kinase_AS"/>
</dbReference>
<comment type="similarity">
    <text evidence="1">Belongs to the protein kinase superfamily. CMGC Ser/Thr protein kinase family. CDC2/CDKX subfamily.</text>
</comment>
<reference evidence="8" key="2">
    <citation type="journal article" date="2024" name="Plant">
        <title>Genomic evolution and insights into agronomic trait innovations of Sesamum species.</title>
        <authorList>
            <person name="Miao H."/>
            <person name="Wang L."/>
            <person name="Qu L."/>
            <person name="Liu H."/>
            <person name="Sun Y."/>
            <person name="Le M."/>
            <person name="Wang Q."/>
            <person name="Wei S."/>
            <person name="Zheng Y."/>
            <person name="Lin W."/>
            <person name="Duan Y."/>
            <person name="Cao H."/>
            <person name="Xiong S."/>
            <person name="Wang X."/>
            <person name="Wei L."/>
            <person name="Li C."/>
            <person name="Ma Q."/>
            <person name="Ju M."/>
            <person name="Zhao R."/>
            <person name="Li G."/>
            <person name="Mu C."/>
            <person name="Tian Q."/>
            <person name="Mei H."/>
            <person name="Zhang T."/>
            <person name="Gao T."/>
            <person name="Zhang H."/>
        </authorList>
    </citation>
    <scope>NUCLEOTIDE SEQUENCE</scope>
    <source>
        <strain evidence="8">G02</strain>
    </source>
</reference>
<dbReference type="InterPro" id="IPR000719">
    <property type="entry name" value="Prot_kinase_dom"/>
</dbReference>
<dbReference type="PROSITE" id="PS00108">
    <property type="entry name" value="PROTEIN_KINASE_ST"/>
    <property type="match status" value="1"/>
</dbReference>
<feature type="domain" description="Protein kinase" evidence="7">
    <location>
        <begin position="1"/>
        <end position="167"/>
    </location>
</feature>
<dbReference type="InterPro" id="IPR011009">
    <property type="entry name" value="Kinase-like_dom_sf"/>
</dbReference>
<accession>A0AAW2LFK4</accession>